<dbReference type="Gene3D" id="3.40.50.300">
    <property type="entry name" value="P-loop containing nucleotide triphosphate hydrolases"/>
    <property type="match status" value="2"/>
</dbReference>
<dbReference type="InterPro" id="IPR011527">
    <property type="entry name" value="ABC1_TM_dom"/>
</dbReference>
<dbReference type="Pfam" id="PF00005">
    <property type="entry name" value="ABC_tran"/>
    <property type="match status" value="2"/>
</dbReference>
<feature type="transmembrane region" description="Helical" evidence="9">
    <location>
        <begin position="1077"/>
        <end position="1105"/>
    </location>
</feature>
<feature type="domain" description="ABC transmembrane type-1" evidence="11">
    <location>
        <begin position="867"/>
        <end position="1143"/>
    </location>
</feature>
<keyword evidence="5" id="KW-0547">Nucleotide-binding</keyword>
<dbReference type="SUPFAM" id="SSF90123">
    <property type="entry name" value="ABC transporter transmembrane region"/>
    <property type="match status" value="2"/>
</dbReference>
<dbReference type="FunFam" id="3.40.50.300:FF:000565">
    <property type="entry name" value="ABC bile acid transporter"/>
    <property type="match status" value="1"/>
</dbReference>
<keyword evidence="3" id="KW-0813">Transport</keyword>
<comment type="caution">
    <text evidence="12">The sequence shown here is derived from an EMBL/GenBank/DDBJ whole genome shotgun (WGS) entry which is preliminary data.</text>
</comment>
<proteinExistence type="inferred from homology"/>
<dbReference type="InterPro" id="IPR050173">
    <property type="entry name" value="ABC_transporter_C-like"/>
</dbReference>
<name>A0A8H2ZIS7_9SACH</name>
<dbReference type="GeneID" id="64860374"/>
<protein>
    <submittedName>
        <fullName evidence="12">Similar to Saccharomyces cerevisiae YGR281W YOR1 Plasma membrane ATP-binding cassette (ABC) transporter, multidrug transporter mediates export of many different organic anions including oligomycin</fullName>
    </submittedName>
</protein>
<dbReference type="PANTHER" id="PTHR24223:SF456">
    <property type="entry name" value="MULTIDRUG RESISTANCE-ASSOCIATED PROTEIN LETHAL(2)03659"/>
    <property type="match status" value="1"/>
</dbReference>
<feature type="domain" description="ABC transporter" evidence="10">
    <location>
        <begin position="1181"/>
        <end position="1432"/>
    </location>
</feature>
<evidence type="ECO:0000256" key="4">
    <source>
        <dbReference type="ARBA" id="ARBA00022692"/>
    </source>
</evidence>
<dbReference type="InterPro" id="IPR036640">
    <property type="entry name" value="ABC1_TM_sf"/>
</dbReference>
<evidence type="ECO:0000256" key="7">
    <source>
        <dbReference type="ARBA" id="ARBA00022989"/>
    </source>
</evidence>
<dbReference type="InterPro" id="IPR027417">
    <property type="entry name" value="P-loop_NTPase"/>
</dbReference>
<gene>
    <name evidence="12" type="ORF">KABA2_13S06666</name>
</gene>
<feature type="transmembrane region" description="Helical" evidence="9">
    <location>
        <begin position="345"/>
        <end position="364"/>
    </location>
</feature>
<dbReference type="GO" id="GO:0016887">
    <property type="term" value="F:ATP hydrolysis activity"/>
    <property type="evidence" value="ECO:0007669"/>
    <property type="project" value="InterPro"/>
</dbReference>
<evidence type="ECO:0000256" key="1">
    <source>
        <dbReference type="ARBA" id="ARBA00004141"/>
    </source>
</evidence>
<dbReference type="Pfam" id="PF00664">
    <property type="entry name" value="ABC_membrane"/>
    <property type="match status" value="2"/>
</dbReference>
<comment type="subcellular location">
    <subcellularLocation>
        <location evidence="1">Membrane</location>
        <topology evidence="1">Multi-pass membrane protein</topology>
    </subcellularLocation>
</comment>
<dbReference type="PANTHER" id="PTHR24223">
    <property type="entry name" value="ATP-BINDING CASSETTE SUB-FAMILY C"/>
    <property type="match status" value="1"/>
</dbReference>
<dbReference type="PROSITE" id="PS00211">
    <property type="entry name" value="ABC_TRANSPORTER_1"/>
    <property type="match status" value="2"/>
</dbReference>
<sequence length="1443" mass="164186">MDKEPENQDNNYYELNSINSHSFESIDKLESSLRSKEWLCSDAVFPTGEYKVDKNIPETYLNSDDIERVTDSNVFPQKRLLSLFFSNKVDHIPDNENERKVYPHFNTNIFSKIFLWWVTPLLRVGYKRTLQPNDMFKMDERMAISTIYSKFLKNLNYYQEKARASYKKNHPNVSDNEIIKNAKLPKLVLARVLFFTFERQYLQACVLALLANCGLGFVPMLTKRLIVFVEKKEMNHHLKVNKGVGYAIGSALIMLFSGFANNHFYHYSMLTGSQAKAVLTRAVFSKMFRMSNYSKHKYPSGKVVAFITNDLARVEFALMFQPFIVGLPAIIIIAIVLLIINVGPIALLGLGLYFVTLSCSFILLKMMFKFRIATNIFTDERVTKMREVLSNMKMIKYYAWEDAYLSIIRNIRSKEIKALQKMQYAINIVMALAFSIPNISSLVTFLCMYKVNNMGRTPSNVFSSLSLFQVLSIQMFFFPLIISTSVDFVLSLSRVQTLLESEEGIEIFQNTHIASNEIDAGFAVKVVNASFEWEDFELLDSLEKEKEETNEKDQKNVSKDKKEVIKVESKSVSNEEQKYKEKSITKFTDLNFEVKKGEFIMITGPIGSGKTSLLNALNGTMNKTKGSIYVNGSLLMGGYPWIQNATVKDNILFGCPFDQTKYDKIIKACCLEDDMKILPAGDKTEIGERGINLSGGQKARINLARAVYRNEDIFLFDDVLSAVDARVGKTIMEECLCGLLSGKTRLLATHQLSLLDHADKVIVLDSDGSFEIGTVDRMKKENETLINLLKFSSKSKETKKGNIESNDMVIEELDNLNNIEGNSLHSQIQDGNLMVKEERAVNSIKFGIYKEYIKSGIGKAGGVMIMLLILLIAATTFFGIFSSVWLSYWTEDKFSTRPTSFYMGMYSFFAFGNFIFMAILFTLICHIGVMASKKLNLKAVSRILHTPMSFLDSTPLGRILNRFTKDTDALDYEVTDNLRLFLYQTGEVIGVCVLCIVYLPWFAIAIPFILMALVVITDHYQSSAREIRRLEAIQRSYVYSNINEVLGGMDTIRNYRAEDRFKAKADYLIDKMNEASYLYISVQIWVAIFLEIVATVFALIITLLCVTRAFPIGSGSVGVLLSYVLQLPSMFNNVLRTFTQCENDLNSAERLMEYATKLPLEAAYKRTDYTPNDSWPQHGVIEFSNVFFSYREGLPPVLKNINLNITDGEKIGICGRTGAGKSTIMSALYRLNELNKGTIKIDGVDISKLGLYDLRRKLTIIPQDPVLFKGTIRKNLDPFGEYDDKMLWSALEKSGAIEQEELSNVKLETTNDKDTHTDMHRFHLDQVVEEEGTNFSLGERQVLALSRALVRQSKILILDEATSSVDYETDDKIQKRIVDAFSECTILCIAHRIKTILDYDRIIVMDKGEIVESNSPWKLYSNESSIFRDMCIRSGITDDDFKN</sequence>
<comment type="similarity">
    <text evidence="2">Belongs to the ABC transporter superfamily. ABCC family. Conjugate transporter (TC 3.A.1.208) subfamily.</text>
</comment>
<keyword evidence="7 9" id="KW-1133">Transmembrane helix</keyword>
<organism evidence="12 13">
    <name type="scientific">Maudiozyma barnettii</name>
    <dbReference type="NCBI Taxonomy" id="61262"/>
    <lineage>
        <taxon>Eukaryota</taxon>
        <taxon>Fungi</taxon>
        <taxon>Dikarya</taxon>
        <taxon>Ascomycota</taxon>
        <taxon>Saccharomycotina</taxon>
        <taxon>Saccharomycetes</taxon>
        <taxon>Saccharomycetales</taxon>
        <taxon>Saccharomycetaceae</taxon>
        <taxon>Maudiozyma</taxon>
    </lineage>
</organism>
<feature type="domain" description="ABC transmembrane type-1" evidence="11">
    <location>
        <begin position="204"/>
        <end position="487"/>
    </location>
</feature>
<evidence type="ECO:0000256" key="9">
    <source>
        <dbReference type="SAM" id="Phobius"/>
    </source>
</evidence>
<dbReference type="InterPro" id="IPR003593">
    <property type="entry name" value="AAA+_ATPase"/>
</dbReference>
<feature type="transmembrane region" description="Helical" evidence="9">
    <location>
        <begin position="424"/>
        <end position="446"/>
    </location>
</feature>
<dbReference type="CDD" id="cd03244">
    <property type="entry name" value="ABCC_MRP_domain2"/>
    <property type="match status" value="1"/>
</dbReference>
<accession>A0A8H2ZIS7</accession>
<evidence type="ECO:0000256" key="6">
    <source>
        <dbReference type="ARBA" id="ARBA00022840"/>
    </source>
</evidence>
<feature type="transmembrane region" description="Helical" evidence="9">
    <location>
        <begin position="863"/>
        <end position="886"/>
    </location>
</feature>
<dbReference type="InterPro" id="IPR017871">
    <property type="entry name" value="ABC_transporter-like_CS"/>
</dbReference>
<reference evidence="12 13" key="1">
    <citation type="submission" date="2020-05" db="EMBL/GenBank/DDBJ databases">
        <authorList>
            <person name="Casaregola S."/>
            <person name="Devillers H."/>
            <person name="Grondin C."/>
        </authorList>
    </citation>
    <scope>NUCLEOTIDE SEQUENCE [LARGE SCALE GENOMIC DNA]</scope>
    <source>
        <strain evidence="12 13">CLIB 1767</strain>
    </source>
</reference>
<feature type="transmembrane region" description="Helical" evidence="9">
    <location>
        <begin position="1112"/>
        <end position="1131"/>
    </location>
</feature>
<dbReference type="FunFam" id="1.20.1560.10:FF:000010">
    <property type="entry name" value="Multidrug resistance-associated ABC transporter"/>
    <property type="match status" value="1"/>
</dbReference>
<feature type="transmembrane region" description="Helical" evidence="9">
    <location>
        <begin position="201"/>
        <end position="222"/>
    </location>
</feature>
<dbReference type="GO" id="GO:0008559">
    <property type="term" value="F:ABC-type xenobiotic transporter activity"/>
    <property type="evidence" value="ECO:0007669"/>
    <property type="project" value="TreeGrafter"/>
</dbReference>
<dbReference type="PROSITE" id="PS50893">
    <property type="entry name" value="ABC_TRANSPORTER_2"/>
    <property type="match status" value="2"/>
</dbReference>
<evidence type="ECO:0000256" key="8">
    <source>
        <dbReference type="ARBA" id="ARBA00023136"/>
    </source>
</evidence>
<dbReference type="CDD" id="cd03250">
    <property type="entry name" value="ABCC_MRP_domain1"/>
    <property type="match status" value="1"/>
</dbReference>
<feature type="transmembrane region" description="Helical" evidence="9">
    <location>
        <begin position="466"/>
        <end position="490"/>
    </location>
</feature>
<evidence type="ECO:0000313" key="13">
    <source>
        <dbReference type="Proteomes" id="UP000644660"/>
    </source>
</evidence>
<evidence type="ECO:0000259" key="11">
    <source>
        <dbReference type="PROSITE" id="PS50929"/>
    </source>
</evidence>
<evidence type="ECO:0000256" key="5">
    <source>
        <dbReference type="ARBA" id="ARBA00022741"/>
    </source>
</evidence>
<feature type="transmembrane region" description="Helical" evidence="9">
    <location>
        <begin position="988"/>
        <end position="1016"/>
    </location>
</feature>
<dbReference type="SUPFAM" id="SSF52540">
    <property type="entry name" value="P-loop containing nucleoside triphosphate hydrolases"/>
    <property type="match status" value="2"/>
</dbReference>
<keyword evidence="13" id="KW-1185">Reference proteome</keyword>
<dbReference type="PROSITE" id="PS50929">
    <property type="entry name" value="ABC_TM1F"/>
    <property type="match status" value="2"/>
</dbReference>
<dbReference type="InterPro" id="IPR003439">
    <property type="entry name" value="ABC_transporter-like_ATP-bd"/>
</dbReference>
<evidence type="ECO:0000313" key="12">
    <source>
        <dbReference type="EMBL" id="CAB4257259.1"/>
    </source>
</evidence>
<dbReference type="Gene3D" id="1.20.1560.10">
    <property type="entry name" value="ABC transporter type 1, transmembrane domain"/>
    <property type="match status" value="2"/>
</dbReference>
<dbReference type="CDD" id="cd18597">
    <property type="entry name" value="ABC_6TM_YOR1_D1_like"/>
    <property type="match status" value="1"/>
</dbReference>
<dbReference type="FunFam" id="3.40.50.300:FF:001750">
    <property type="entry name" value="ATP-binding cassette transporter"/>
    <property type="match status" value="1"/>
</dbReference>
<evidence type="ECO:0000256" key="3">
    <source>
        <dbReference type="ARBA" id="ARBA00022448"/>
    </source>
</evidence>
<dbReference type="SMART" id="SM00382">
    <property type="entry name" value="AAA"/>
    <property type="match status" value="2"/>
</dbReference>
<dbReference type="GO" id="GO:0005886">
    <property type="term" value="C:plasma membrane"/>
    <property type="evidence" value="ECO:0007669"/>
    <property type="project" value="TreeGrafter"/>
</dbReference>
<feature type="transmembrane region" description="Helical" evidence="9">
    <location>
        <begin position="316"/>
        <end position="339"/>
    </location>
</feature>
<keyword evidence="8 9" id="KW-0472">Membrane</keyword>
<keyword evidence="4 9" id="KW-0812">Transmembrane</keyword>
<dbReference type="CDD" id="cd18606">
    <property type="entry name" value="ABC_6TM_YOR1_D2_like"/>
    <property type="match status" value="1"/>
</dbReference>
<feature type="transmembrane region" description="Helical" evidence="9">
    <location>
        <begin position="243"/>
        <end position="260"/>
    </location>
</feature>
<dbReference type="GO" id="GO:0005524">
    <property type="term" value="F:ATP binding"/>
    <property type="evidence" value="ECO:0007669"/>
    <property type="project" value="UniProtKB-KW"/>
</dbReference>
<dbReference type="Proteomes" id="UP000644660">
    <property type="component" value="Unassembled WGS sequence"/>
</dbReference>
<evidence type="ECO:0000256" key="2">
    <source>
        <dbReference type="ARBA" id="ARBA00009726"/>
    </source>
</evidence>
<evidence type="ECO:0000259" key="10">
    <source>
        <dbReference type="PROSITE" id="PS50893"/>
    </source>
</evidence>
<feature type="domain" description="ABC transporter" evidence="10">
    <location>
        <begin position="567"/>
        <end position="791"/>
    </location>
</feature>
<feature type="transmembrane region" description="Helical" evidence="9">
    <location>
        <begin position="906"/>
        <end position="929"/>
    </location>
</feature>
<dbReference type="RefSeq" id="XP_041409103.1">
    <property type="nucleotide sequence ID" value="XM_041553169.1"/>
</dbReference>
<dbReference type="EMBL" id="CAEFZW010000013">
    <property type="protein sequence ID" value="CAB4257259.1"/>
    <property type="molecule type" value="Genomic_DNA"/>
</dbReference>
<keyword evidence="6 12" id="KW-0067">ATP-binding</keyword>